<feature type="compositionally biased region" description="Acidic residues" evidence="1">
    <location>
        <begin position="56"/>
        <end position="65"/>
    </location>
</feature>
<feature type="compositionally biased region" description="Basic and acidic residues" evidence="1">
    <location>
        <begin position="1448"/>
        <end position="1457"/>
    </location>
</feature>
<evidence type="ECO:0000313" key="4">
    <source>
        <dbReference type="RefSeq" id="XP_068076662.1"/>
    </source>
</evidence>
<evidence type="ECO:0000313" key="3">
    <source>
        <dbReference type="RefSeq" id="XP_021331491.1"/>
    </source>
</evidence>
<feature type="region of interest" description="Disordered" evidence="1">
    <location>
        <begin position="901"/>
        <end position="944"/>
    </location>
</feature>
<feature type="compositionally biased region" description="Basic and acidic residues" evidence="1">
    <location>
        <begin position="387"/>
        <end position="403"/>
    </location>
</feature>
<reference evidence="2" key="1">
    <citation type="journal article" date="2013" name="Nature">
        <title>The zebrafish reference genome sequence and its relationship to the human genome.</title>
        <authorList>
            <consortium name="Genome Reference Consortium Zebrafish"/>
            <person name="Howe K."/>
            <person name="Clark M.D."/>
            <person name="Torroja C.F."/>
            <person name="Torrance J."/>
            <person name="Berthelot C."/>
            <person name="Muffato M."/>
            <person name="Collins J.E."/>
            <person name="Humphray S."/>
            <person name="McLaren K."/>
            <person name="Matthews L."/>
            <person name="McLaren S."/>
            <person name="Sealy I."/>
            <person name="Caccamo M."/>
            <person name="Churcher C."/>
            <person name="Scott C."/>
            <person name="Barrett J.C."/>
            <person name="Koch R."/>
            <person name="Rauch G.J."/>
            <person name="White S."/>
            <person name="Chow W."/>
            <person name="Kilian B."/>
            <person name="Quintais L.T."/>
            <person name="Guerra-Assuncao J.A."/>
            <person name="Zhou Y."/>
            <person name="Gu Y."/>
            <person name="Yen J."/>
            <person name="Vogel J.H."/>
            <person name="Eyre T."/>
            <person name="Redmond S."/>
            <person name="Banerjee R."/>
            <person name="Chi J."/>
            <person name="Fu B."/>
            <person name="Langley E."/>
            <person name="Maguire S.F."/>
            <person name="Laird G.K."/>
            <person name="Lloyd D."/>
            <person name="Kenyon E."/>
            <person name="Donaldson S."/>
            <person name="Sehra H."/>
            <person name="Almeida-King J."/>
            <person name="Loveland J."/>
            <person name="Trevanion S."/>
            <person name="Jones M."/>
            <person name="Quail M."/>
            <person name="Willey D."/>
            <person name="Hunt A."/>
            <person name="Burton J."/>
            <person name="Sims S."/>
            <person name="McLay K."/>
            <person name="Plumb B."/>
            <person name="Davis J."/>
            <person name="Clee C."/>
            <person name="Oliver K."/>
            <person name="Clark R."/>
            <person name="Riddle C."/>
            <person name="Elliot D."/>
            <person name="Eliott D."/>
            <person name="Threadgold G."/>
            <person name="Harden G."/>
            <person name="Ware D."/>
            <person name="Begum S."/>
            <person name="Mortimore B."/>
            <person name="Mortimer B."/>
            <person name="Kerry G."/>
            <person name="Heath P."/>
            <person name="Phillimore B."/>
            <person name="Tracey A."/>
            <person name="Corby N."/>
            <person name="Dunn M."/>
            <person name="Johnson C."/>
            <person name="Wood J."/>
            <person name="Clark S."/>
            <person name="Pelan S."/>
            <person name="Griffiths G."/>
            <person name="Smith M."/>
            <person name="Glithero R."/>
            <person name="Howden P."/>
            <person name="Barker N."/>
            <person name="Lloyd C."/>
            <person name="Stevens C."/>
            <person name="Harley J."/>
            <person name="Holt K."/>
            <person name="Panagiotidis G."/>
            <person name="Lovell J."/>
            <person name="Beasley H."/>
            <person name="Henderson C."/>
            <person name="Gordon D."/>
            <person name="Auger K."/>
            <person name="Wright D."/>
            <person name="Collins J."/>
            <person name="Raisen C."/>
            <person name="Dyer L."/>
            <person name="Leung K."/>
            <person name="Robertson L."/>
            <person name="Ambridge K."/>
            <person name="Leongamornlert D."/>
            <person name="McGuire S."/>
            <person name="Gilderthorp R."/>
            <person name="Griffiths C."/>
            <person name="Manthravadi D."/>
            <person name="Nichol S."/>
            <person name="Barker G."/>
            <person name="Whitehead S."/>
            <person name="Kay M."/>
            <person name="Brown J."/>
            <person name="Murnane C."/>
            <person name="Gray E."/>
            <person name="Humphries M."/>
            <person name="Sycamore N."/>
            <person name="Barker D."/>
            <person name="Saunders D."/>
            <person name="Wallis J."/>
            <person name="Babbage A."/>
            <person name="Hammond S."/>
            <person name="Mashreghi-Mohammadi M."/>
            <person name="Barr L."/>
            <person name="Martin S."/>
            <person name="Wray P."/>
            <person name="Ellington A."/>
            <person name="Matthews N."/>
            <person name="Ellwood M."/>
            <person name="Woodmansey R."/>
            <person name="Clark G."/>
            <person name="Cooper J."/>
            <person name="Cooper J."/>
            <person name="Tromans A."/>
            <person name="Grafham D."/>
            <person name="Skuce C."/>
            <person name="Pandian R."/>
            <person name="Andrews R."/>
            <person name="Harrison E."/>
            <person name="Kimberley A."/>
            <person name="Garnett J."/>
            <person name="Fosker N."/>
            <person name="Hall R."/>
            <person name="Garner P."/>
            <person name="Kelly D."/>
            <person name="Bird C."/>
            <person name="Palmer S."/>
            <person name="Gehring I."/>
            <person name="Berger A."/>
            <person name="Dooley C.M."/>
            <person name="Ersan-Urun Z."/>
            <person name="Eser C."/>
            <person name="Geiger H."/>
            <person name="Geisler M."/>
            <person name="Karotki L."/>
            <person name="Kirn A."/>
            <person name="Konantz J."/>
            <person name="Konantz M."/>
            <person name="Oberlander M."/>
            <person name="Rudolph-Geiger S."/>
            <person name="Teucke M."/>
            <person name="Lanz C."/>
            <person name="Raddatz G."/>
            <person name="Osoegawa K."/>
            <person name="Zhu B."/>
            <person name="Rapp A."/>
            <person name="Widaa S."/>
            <person name="Langford C."/>
            <person name="Yang F."/>
            <person name="Schuster S.C."/>
            <person name="Carter N.P."/>
            <person name="Harrow J."/>
            <person name="Ning Z."/>
            <person name="Herrero J."/>
            <person name="Searle S.M."/>
            <person name="Enright A."/>
            <person name="Geisler R."/>
            <person name="Plasterk R.H."/>
            <person name="Lee C."/>
            <person name="Westerfield M."/>
            <person name="de Jong P.J."/>
            <person name="Zon L.I."/>
            <person name="Postlethwait J.H."/>
            <person name="Nusslein-Volhard C."/>
            <person name="Hubbard T.J."/>
            <person name="Roest Crollius H."/>
            <person name="Rogers J."/>
            <person name="Stemple D.L."/>
        </authorList>
    </citation>
    <scope>NUCLEOTIDE SEQUENCE [LARGE SCALE GENOMIC DNA]</scope>
    <source>
        <strain evidence="2">Tuebingen</strain>
    </source>
</reference>
<feature type="compositionally biased region" description="Polar residues" evidence="1">
    <location>
        <begin position="1113"/>
        <end position="1136"/>
    </location>
</feature>
<dbReference type="AGR" id="ZFIN:ZDB-GENE-161017-88"/>
<feature type="region of interest" description="Disordered" evidence="1">
    <location>
        <begin position="1427"/>
        <end position="1468"/>
    </location>
</feature>
<accession>A0A8M9Q7L8</accession>
<feature type="region of interest" description="Disordered" evidence="1">
    <location>
        <begin position="639"/>
        <end position="680"/>
    </location>
</feature>
<dbReference type="Proteomes" id="UP000000437">
    <property type="component" value="Chromosome 4"/>
</dbReference>
<dbReference type="KEGG" id="dre:100149643"/>
<feature type="compositionally biased region" description="Basic and acidic residues" evidence="1">
    <location>
        <begin position="651"/>
        <end position="667"/>
    </location>
</feature>
<name>A0A8M9Q7L8_DANRE</name>
<dbReference type="ZFIN" id="ZDB-GENE-161017-88">
    <property type="gene designation" value="si:cabz01015814.1"/>
</dbReference>
<proteinExistence type="predicted"/>
<dbReference type="GeneID" id="100149643"/>
<evidence type="ECO:0000256" key="1">
    <source>
        <dbReference type="SAM" id="MobiDB-lite"/>
    </source>
</evidence>
<feature type="region of interest" description="Disordered" evidence="1">
    <location>
        <begin position="55"/>
        <end position="156"/>
    </location>
</feature>
<feature type="compositionally biased region" description="Polar residues" evidence="1">
    <location>
        <begin position="639"/>
        <end position="650"/>
    </location>
</feature>
<dbReference type="OrthoDB" id="5376140at2759"/>
<dbReference type="RefSeq" id="XP_021331491.1">
    <property type="nucleotide sequence ID" value="XM_021475816.2"/>
</dbReference>
<dbReference type="AlphaFoldDB" id="A0A8M9Q7L8"/>
<feature type="region of interest" description="Disordered" evidence="1">
    <location>
        <begin position="376"/>
        <end position="419"/>
    </location>
</feature>
<protein>
    <submittedName>
        <fullName evidence="3 4">Serine-rich adhesin for platelets isoform X1</fullName>
    </submittedName>
</protein>
<dbReference type="PANTHER" id="PTHR33480:SF5">
    <property type="entry name" value="SI:DKEY-51D8.9"/>
    <property type="match status" value="1"/>
</dbReference>
<feature type="region of interest" description="Disordered" evidence="1">
    <location>
        <begin position="301"/>
        <end position="334"/>
    </location>
</feature>
<evidence type="ECO:0000313" key="5">
    <source>
        <dbReference type="ZFIN" id="ZDB-GENE-161017-88"/>
    </source>
</evidence>
<feature type="compositionally biased region" description="Basic and acidic residues" evidence="1">
    <location>
        <begin position="1182"/>
        <end position="1192"/>
    </location>
</feature>
<feature type="compositionally biased region" description="Polar residues" evidence="1">
    <location>
        <begin position="100"/>
        <end position="118"/>
    </location>
</feature>
<dbReference type="PANTHER" id="PTHR33480">
    <property type="entry name" value="SET DOMAIN-CONTAINING PROTEIN-RELATED"/>
    <property type="match status" value="1"/>
</dbReference>
<gene>
    <name evidence="5" type="primary">si:cabz01015814.1</name>
    <name evidence="3 4" type="synonym">LOC100149643</name>
</gene>
<feature type="region of interest" description="Disordered" evidence="1">
    <location>
        <begin position="1104"/>
        <end position="1141"/>
    </location>
</feature>
<evidence type="ECO:0000313" key="2">
    <source>
        <dbReference type="Proteomes" id="UP000000437"/>
    </source>
</evidence>
<feature type="compositionally biased region" description="Polar residues" evidence="1">
    <location>
        <begin position="410"/>
        <end position="419"/>
    </location>
</feature>
<sequence>MAFIKEECEDIRIADVFTLVKEEPEDPIGGSSVWNSCSFLRNSVTDLLESWADEFSSGEEFDPESQSDLNSKTELHLERSISNTTENSLEPCMTTERKSSSLNVTGDSLIHNLSSSPDLSPGSITKAEDENTTIKTEERDASIPEDTASDSVSSSKGITTKGGENFCFVCGKPQIKIARHFKVHKHENTEIARALSLPAHSKKRKELLQMLRNKGNFMHNNDVLKKGSGALKVKRRSVKRTANKYTYCVHCRGMFVCEVLKRHMKNCSAKRVHQEALGAQGPAEVANAAIPVCSSVSESHSFQSVPDSPESLDKDLLLGNKFDPESQSDLNSKTELDLERTISNTIENSLEPCMTTERKSSSLNITGDSLIHNLSSLPDLSPSSITKAEDKNTSIKREERDTSIPEDTASDSVSSSKGITTRGGENFCFVCGKPQIKIARHFKVHKRDNAEIARALSLPAHSKKRKELLQMLRNKGNFMHNNDVLKKGSGALKVKRHSVKRTANKYTYCVHCRGMFIREELWRHMKKCSAKRDHQETLGAQGPAEVAKAAIPVCSSVCDSQSFQSKSVPDLPESLDKDLLRGNEFVPESQSDLNSKTEQDLERSISNTTENSLEPCITTERKSSSLNVTAEDLLIHNLSSSPDLTPSSITKAEDENTTIKREERDTSIPEDTASDSVSSSKCITTRGGENFCFVCRKPQIKIGRHFKVHKRDNAEIARALSLPAHSKKRKELLQMLRNKGNFMHNNDVLKKGSGALKVKRHSVKRTANKYTYCVHCRGMFIREELWRHTKKCSAKRDHQEALGAQGPAEVAKAAIPVCSSVCDSQSFQSKSVPDLPECLDKDLLRGNEFVPESQSDLNSKTEQDLERTNSNTTENSLEPCMTTERKSSSLNITAEDSLIHNLSSSSDLSPSSITKAENENTTIKTEERDASIPEDTASDSVLPSKGITTRGGENFCFVCGKPQIKIARHFIVHKRDNAEIARALSLPAHSKKRKELLQMLRNKGNFMHNNDVLKKGSGALKVKRRSVKQASNKYTYCVYCRGMFIRQELKRHMKNCSAKRDHLGALGPAEVAKAVIPVCSAVLESHSFHKKSVPGLSESCEQELPSVEEFVPESQSGLNSNTELDLERSTSNTTENLLEPCMTSEKKASSLNITAGDSLIHNLSFSPDLSPSSFIEAEDENTTNKREERDTSIPEDTASDSVSSSKGITTRGGENFCFVCGKPQIKIARHFIVHKRDNAEIARALSLPAHSKKRKELLQMLRNKGNFMHNNEVLKKGSGALKVKRHSVKQASNKYTYCVYCRGMFIRQELWRHMRNCSAKRDHQETLGALGLAEVAKAAFPVCSSVWYSHSFQSKSVPDLPESWDKELSSVEEFVPDSQSGLNSNTELDLERSISNSTENSLDPCITIEKSSSLNITAGDSLIHRMSFSPNSSPSIITEAENENTTNKSDERNRSIPEDTANDSVSSLKGVTTVSGGGKNFCFVCGKPQIKLARHFKVHKREDAEIARALSLPAHSKKRKELLQMLRNKGNFMHNNDVLKKGSGALKVKRHSVKQASNRYTYCVHCRGMFVRHELKRHMKKCSAKRDHQEALGPAEVAKAAFSSTV</sequence>
<feature type="compositionally biased region" description="Low complexity" evidence="1">
    <location>
        <begin position="901"/>
        <end position="912"/>
    </location>
</feature>
<feature type="region of interest" description="Disordered" evidence="1">
    <location>
        <begin position="1171"/>
        <end position="1208"/>
    </location>
</feature>
<reference evidence="3 4" key="2">
    <citation type="submission" date="2025-04" db="UniProtKB">
        <authorList>
            <consortium name="RefSeq"/>
        </authorList>
    </citation>
    <scope>IDENTIFICATION</scope>
    <source>
        <strain evidence="3 4">Tuebingen</strain>
    </source>
</reference>
<feature type="compositionally biased region" description="Polar residues" evidence="1">
    <location>
        <begin position="913"/>
        <end position="923"/>
    </location>
</feature>
<feature type="region of interest" description="Disordered" evidence="1">
    <location>
        <begin position="849"/>
        <end position="885"/>
    </location>
</feature>
<feature type="compositionally biased region" description="Polar residues" evidence="1">
    <location>
        <begin position="1199"/>
        <end position="1208"/>
    </location>
</feature>
<keyword evidence="2" id="KW-1185">Reference proteome</keyword>
<feature type="region of interest" description="Disordered" evidence="1">
    <location>
        <begin position="585"/>
        <end position="611"/>
    </location>
</feature>
<organism evidence="2 3">
    <name type="scientific">Danio rerio</name>
    <name type="common">Zebrafish</name>
    <name type="synonym">Brachydanio rerio</name>
    <dbReference type="NCBI Taxonomy" id="7955"/>
    <lineage>
        <taxon>Eukaryota</taxon>
        <taxon>Metazoa</taxon>
        <taxon>Chordata</taxon>
        <taxon>Craniata</taxon>
        <taxon>Vertebrata</taxon>
        <taxon>Euteleostomi</taxon>
        <taxon>Actinopterygii</taxon>
        <taxon>Neopterygii</taxon>
        <taxon>Teleostei</taxon>
        <taxon>Ostariophysi</taxon>
        <taxon>Cypriniformes</taxon>
        <taxon>Danionidae</taxon>
        <taxon>Danioninae</taxon>
        <taxon>Danio</taxon>
    </lineage>
</organism>
<dbReference type="RefSeq" id="XP_068076662.1">
    <property type="nucleotide sequence ID" value="XM_068220561.1"/>
</dbReference>